<dbReference type="AlphaFoldDB" id="A0A538TSX4"/>
<gene>
    <name evidence="2" type="ORF">E6K79_02145</name>
</gene>
<evidence type="ECO:0008006" key="4">
    <source>
        <dbReference type="Google" id="ProtNLM"/>
    </source>
</evidence>
<accession>A0A538TSX4</accession>
<dbReference type="Proteomes" id="UP000317691">
    <property type="component" value="Unassembled WGS sequence"/>
</dbReference>
<reference evidence="2 3" key="1">
    <citation type="journal article" date="2019" name="Nat. Microbiol.">
        <title>Mediterranean grassland soil C-N compound turnover is dependent on rainfall and depth, and is mediated by genomically divergent microorganisms.</title>
        <authorList>
            <person name="Diamond S."/>
            <person name="Andeer P.F."/>
            <person name="Li Z."/>
            <person name="Crits-Christoph A."/>
            <person name="Burstein D."/>
            <person name="Anantharaman K."/>
            <person name="Lane K.R."/>
            <person name="Thomas B.C."/>
            <person name="Pan C."/>
            <person name="Northen T.R."/>
            <person name="Banfield J.F."/>
        </authorList>
    </citation>
    <scope>NUCLEOTIDE SEQUENCE [LARGE SCALE GENOMIC DNA]</scope>
    <source>
        <strain evidence="2">WS_9</strain>
    </source>
</reference>
<proteinExistence type="predicted"/>
<organism evidence="2 3">
    <name type="scientific">Eiseniibacteriota bacterium</name>
    <dbReference type="NCBI Taxonomy" id="2212470"/>
    <lineage>
        <taxon>Bacteria</taxon>
        <taxon>Candidatus Eiseniibacteriota</taxon>
    </lineage>
</organism>
<sequence length="422" mass="44374">MSARTGNIVVMVILVLFLLTSLGISYVALTRSDKQRVDDPASGTQAFENAQAGLSEVLARMSVPGREQYIGQPPGSYSPGWGRYVVNQPGTSSLDPQHDVPATDGLDNDGDGAVDEAGEHYPETGSRQISLAGLNRLDYPWVKVRYKLNAANEVVLFGDDDDDPSTPPRENLVRGVPKIIVTAAGSSGHDTRIVTVEAVKWPLPPVPAAVYSEGTMAFRGAGFQIDGRDHGIESPWEPVADAASLPGIASPNDPNAISAQLIGPRAQRVKGSGAVPSVASSSTNLDLQAMDEGWSRIADVTLAGDQRDPPPGSWGSIENLKIVNVEGDLSVSDSLSGAGVLLVRGNLDWGGQARWSGMIICLGDATIHGGGAAPTILGSLLIQGTLTGRSEVTEGTRILYSSAMIRRLAALTGYEVSSWIDQ</sequence>
<evidence type="ECO:0000313" key="3">
    <source>
        <dbReference type="Proteomes" id="UP000317691"/>
    </source>
</evidence>
<protein>
    <recommendedName>
        <fullName evidence="4">Type 4 fimbrial biogenesis protein PilX N-terminal domain-containing protein</fullName>
    </recommendedName>
</protein>
<feature type="compositionally biased region" description="Acidic residues" evidence="1">
    <location>
        <begin position="106"/>
        <end position="116"/>
    </location>
</feature>
<name>A0A538TSX4_UNCEI</name>
<evidence type="ECO:0000256" key="1">
    <source>
        <dbReference type="SAM" id="MobiDB-lite"/>
    </source>
</evidence>
<evidence type="ECO:0000313" key="2">
    <source>
        <dbReference type="EMBL" id="TMQ66730.1"/>
    </source>
</evidence>
<dbReference type="EMBL" id="VBOZ01000008">
    <property type="protein sequence ID" value="TMQ66730.1"/>
    <property type="molecule type" value="Genomic_DNA"/>
</dbReference>
<feature type="region of interest" description="Disordered" evidence="1">
    <location>
        <begin position="88"/>
        <end position="124"/>
    </location>
</feature>
<comment type="caution">
    <text evidence="2">The sequence shown here is derived from an EMBL/GenBank/DDBJ whole genome shotgun (WGS) entry which is preliminary data.</text>
</comment>